<name>A0A087QZ68_APTFO</name>
<accession>A0A087QZ68</accession>
<dbReference type="AlphaFoldDB" id="A0A087QZ68"/>
<feature type="non-terminal residue" evidence="1">
    <location>
        <position position="122"/>
    </location>
</feature>
<gene>
    <name evidence="1" type="ORF">AS27_02660</name>
</gene>
<keyword evidence="2" id="KW-1185">Reference proteome</keyword>
<proteinExistence type="predicted"/>
<sequence length="122" mass="12554">VEPRVVEDAVERAAVEAGDSLQGGAVVGVDEGQVLDEEQVDNVVAPVALVDGDAGVAGAEDLGDGGEVQHGIGTEHEAVGQRRQHILHHLGAQLQRALHHGQLLPHQVAVGAGGAQRLQQPL</sequence>
<feature type="non-terminal residue" evidence="1">
    <location>
        <position position="1"/>
    </location>
</feature>
<dbReference type="EMBL" id="KL226002">
    <property type="protein sequence ID" value="KFM06522.1"/>
    <property type="molecule type" value="Genomic_DNA"/>
</dbReference>
<dbReference type="Proteomes" id="UP000053286">
    <property type="component" value="Unassembled WGS sequence"/>
</dbReference>
<evidence type="ECO:0000313" key="2">
    <source>
        <dbReference type="Proteomes" id="UP000053286"/>
    </source>
</evidence>
<evidence type="ECO:0000313" key="1">
    <source>
        <dbReference type="EMBL" id="KFM06522.1"/>
    </source>
</evidence>
<organism evidence="1 2">
    <name type="scientific">Aptenodytes forsteri</name>
    <name type="common">Emperor penguin</name>
    <dbReference type="NCBI Taxonomy" id="9233"/>
    <lineage>
        <taxon>Eukaryota</taxon>
        <taxon>Metazoa</taxon>
        <taxon>Chordata</taxon>
        <taxon>Craniata</taxon>
        <taxon>Vertebrata</taxon>
        <taxon>Euteleostomi</taxon>
        <taxon>Archelosauria</taxon>
        <taxon>Archosauria</taxon>
        <taxon>Dinosauria</taxon>
        <taxon>Saurischia</taxon>
        <taxon>Theropoda</taxon>
        <taxon>Coelurosauria</taxon>
        <taxon>Aves</taxon>
        <taxon>Neognathae</taxon>
        <taxon>Neoaves</taxon>
        <taxon>Aequornithes</taxon>
        <taxon>Sphenisciformes</taxon>
        <taxon>Spheniscidae</taxon>
        <taxon>Aptenodytes</taxon>
    </lineage>
</organism>
<protein>
    <submittedName>
        <fullName evidence="1">Uncharacterized protein</fullName>
    </submittedName>
</protein>
<reference evidence="1 2" key="1">
    <citation type="submission" date="2014-04" db="EMBL/GenBank/DDBJ databases">
        <title>Genome evolution of avian class.</title>
        <authorList>
            <person name="Zhang G."/>
            <person name="Li C."/>
        </authorList>
    </citation>
    <scope>NUCLEOTIDE SEQUENCE [LARGE SCALE GENOMIC DNA]</scope>
    <source>
        <strain evidence="1">BGI_AS27</strain>
    </source>
</reference>